<name>A0A1W1HKU6_9BACT</name>
<reference evidence="2 3" key="1">
    <citation type="submission" date="2017-03" db="EMBL/GenBank/DDBJ databases">
        <authorList>
            <person name="Afonso C.L."/>
            <person name="Miller P.J."/>
            <person name="Scott M.A."/>
            <person name="Spackman E."/>
            <person name="Goraichik I."/>
            <person name="Dimitrov K.M."/>
            <person name="Suarez D.L."/>
            <person name="Swayne D.E."/>
        </authorList>
    </citation>
    <scope>NUCLEOTIDE SEQUENCE [LARGE SCALE GENOMIC DNA]</scope>
    <source>
        <strain evidence="2">PRJEB14757</strain>
    </source>
</reference>
<organism evidence="2 3">
    <name type="scientific">Desulfamplus magnetovallimortis</name>
    <dbReference type="NCBI Taxonomy" id="1246637"/>
    <lineage>
        <taxon>Bacteria</taxon>
        <taxon>Pseudomonadati</taxon>
        <taxon>Thermodesulfobacteriota</taxon>
        <taxon>Desulfobacteria</taxon>
        <taxon>Desulfobacterales</taxon>
        <taxon>Desulfobacteraceae</taxon>
        <taxon>Desulfamplus</taxon>
    </lineage>
</organism>
<sequence>MIPHRNTSQATDNRDFQGMLGNQVWALTSDKKDQSKPCIWMSSGAVAKKQCNNYFDCTSCKYDSAMEQRVADGKQISWQNSMRKRESMERTCRHSLTMRIAPRVCAYNYNCSSCDFDQYFEDVISQGTGRGEFAMHTIKGFDLPEGYFFHNAHTWAVVENGGSIKVGLDDFALKLLGEADALDLPLTGKELKRNVAGWGLRRKDHLADVLAPVNGVIVQVNEKVRRDPGRANRDPYGDGWLFSVHNSDIKGTMKALMDHQESMAWTGEEVNRLEEMIETVAGPMATDGGILRPDIYGNLPGLDWHQLTRVFLKNR</sequence>
<evidence type="ECO:0000313" key="3">
    <source>
        <dbReference type="Proteomes" id="UP000191931"/>
    </source>
</evidence>
<dbReference type="InterPro" id="IPR033753">
    <property type="entry name" value="GCV_H/Fam206"/>
</dbReference>
<dbReference type="EMBL" id="FWEV01000331">
    <property type="protein sequence ID" value="SLM33045.1"/>
    <property type="molecule type" value="Genomic_DNA"/>
</dbReference>
<dbReference type="AlphaFoldDB" id="A0A1W1HKU6"/>
<dbReference type="PANTHER" id="PTHR11715">
    <property type="entry name" value="GLYCINE CLEAVAGE SYSTEM H PROTEIN"/>
    <property type="match status" value="1"/>
</dbReference>
<dbReference type="OrthoDB" id="5522904at2"/>
<keyword evidence="1" id="KW-0450">Lipoyl</keyword>
<dbReference type="InterPro" id="IPR011053">
    <property type="entry name" value="Single_hybrid_motif"/>
</dbReference>
<dbReference type="InterPro" id="IPR002930">
    <property type="entry name" value="GCV_H"/>
</dbReference>
<dbReference type="RefSeq" id="WP_080803138.1">
    <property type="nucleotide sequence ID" value="NZ_LT828544.1"/>
</dbReference>
<evidence type="ECO:0008006" key="4">
    <source>
        <dbReference type="Google" id="ProtNLM"/>
    </source>
</evidence>
<gene>
    <name evidence="2" type="ORF">MTBBW1_850033</name>
</gene>
<dbReference type="GO" id="GO:0009249">
    <property type="term" value="P:protein lipoylation"/>
    <property type="evidence" value="ECO:0007669"/>
    <property type="project" value="TreeGrafter"/>
</dbReference>
<dbReference type="Proteomes" id="UP000191931">
    <property type="component" value="Unassembled WGS sequence"/>
</dbReference>
<accession>A0A1W1HKU6</accession>
<dbReference type="GO" id="GO:0019464">
    <property type="term" value="P:glycine decarboxylation via glycine cleavage system"/>
    <property type="evidence" value="ECO:0007669"/>
    <property type="project" value="InterPro"/>
</dbReference>
<dbReference type="Gene3D" id="2.40.50.100">
    <property type="match status" value="1"/>
</dbReference>
<dbReference type="CDD" id="cd06848">
    <property type="entry name" value="GCS_H"/>
    <property type="match status" value="1"/>
</dbReference>
<dbReference type="PANTHER" id="PTHR11715:SF3">
    <property type="entry name" value="GLYCINE CLEAVAGE SYSTEM H PROTEIN-RELATED"/>
    <property type="match status" value="1"/>
</dbReference>
<dbReference type="STRING" id="1246637.MTBBW1_850033"/>
<protein>
    <recommendedName>
        <fullName evidence="4">Glycine cleavage system protein H</fullName>
    </recommendedName>
</protein>
<keyword evidence="3" id="KW-1185">Reference proteome</keyword>
<dbReference type="GO" id="GO:0005960">
    <property type="term" value="C:glycine cleavage complex"/>
    <property type="evidence" value="ECO:0007669"/>
    <property type="project" value="InterPro"/>
</dbReference>
<dbReference type="SUPFAM" id="SSF51230">
    <property type="entry name" value="Single hybrid motif"/>
    <property type="match status" value="1"/>
</dbReference>
<proteinExistence type="predicted"/>
<evidence type="ECO:0000256" key="1">
    <source>
        <dbReference type="ARBA" id="ARBA00022823"/>
    </source>
</evidence>
<dbReference type="GO" id="GO:0005737">
    <property type="term" value="C:cytoplasm"/>
    <property type="evidence" value="ECO:0007669"/>
    <property type="project" value="TreeGrafter"/>
</dbReference>
<evidence type="ECO:0000313" key="2">
    <source>
        <dbReference type="EMBL" id="SLM33045.1"/>
    </source>
</evidence>
<dbReference type="Pfam" id="PF01597">
    <property type="entry name" value="GCV_H"/>
    <property type="match status" value="1"/>
</dbReference>